<feature type="chain" id="PRO_5004262016" evidence="1">
    <location>
        <begin position="26"/>
        <end position="62"/>
    </location>
</feature>
<dbReference type="AlphaFoldDB" id="Q5SDH7"/>
<dbReference type="GO" id="GO:0051707">
    <property type="term" value="P:response to other organism"/>
    <property type="evidence" value="ECO:0007669"/>
    <property type="project" value="UniProtKB-ARBA"/>
</dbReference>
<evidence type="ECO:0000313" key="2">
    <source>
        <dbReference type="EMBL" id="AAT77948.1"/>
    </source>
</evidence>
<sequence length="62" mass="6915">MKTLAILLVFLVVACVFTAQHPADADCNTKACWALCQREHGIYFRRAVCEGSRCKCILVNGR</sequence>
<dbReference type="Gene3D" id="3.30.30.10">
    <property type="entry name" value="Knottin, scorpion toxin-like"/>
    <property type="match status" value="1"/>
</dbReference>
<proteinExistence type="evidence at transcript level"/>
<evidence type="ECO:0000256" key="1">
    <source>
        <dbReference type="SAM" id="SignalP"/>
    </source>
</evidence>
<feature type="signal peptide" evidence="1">
    <location>
        <begin position="1"/>
        <end position="25"/>
    </location>
</feature>
<dbReference type="Pfam" id="PF11415">
    <property type="entry name" value="Toxin_37"/>
    <property type="match status" value="1"/>
</dbReference>
<dbReference type="InterPro" id="IPR036574">
    <property type="entry name" value="Scorpion_toxin-like_sf"/>
</dbReference>
<keyword evidence="1" id="KW-0732">Signal</keyword>
<dbReference type="EMBL" id="AY642909">
    <property type="protein sequence ID" value="AAT77948.1"/>
    <property type="molecule type" value="mRNA"/>
</dbReference>
<dbReference type="PROSITE" id="PS51257">
    <property type="entry name" value="PROKAR_LIPOPROTEIN"/>
    <property type="match status" value="1"/>
</dbReference>
<accession>Q5SDH7</accession>
<dbReference type="SUPFAM" id="SSF57095">
    <property type="entry name" value="Scorpion toxin-like"/>
    <property type="match status" value="1"/>
</dbReference>
<reference evidence="2" key="1">
    <citation type="journal article" date="2004" name="Mol. Biol. Evol.">
        <title>Duplication and diversifying selection among termite antifungal peptides.</title>
        <authorList>
            <person name="Bulmer M.S."/>
            <person name="Crozier R.H."/>
        </authorList>
    </citation>
    <scope>NUCLEOTIDE SEQUENCE</scope>
</reference>
<organism evidence="2">
    <name type="scientific">Drepanotermes rubriceps</name>
    <dbReference type="NCBI Taxonomy" id="62950"/>
    <lineage>
        <taxon>Eukaryota</taxon>
        <taxon>Metazoa</taxon>
        <taxon>Ecdysozoa</taxon>
        <taxon>Arthropoda</taxon>
        <taxon>Hexapoda</taxon>
        <taxon>Insecta</taxon>
        <taxon>Pterygota</taxon>
        <taxon>Neoptera</taxon>
        <taxon>Polyneoptera</taxon>
        <taxon>Dictyoptera</taxon>
        <taxon>Blattodea</taxon>
        <taxon>Blattoidea</taxon>
        <taxon>Termitoidae</taxon>
        <taxon>Termitidae</taxon>
        <taxon>Termitinae</taxon>
        <taxon>Amitermes group</taxon>
        <taxon>Drepanotermes</taxon>
    </lineage>
</organism>
<protein>
    <submittedName>
        <fullName evidence="2">Termicin</fullName>
    </submittedName>
</protein>
<dbReference type="InterPro" id="IPR024723">
    <property type="entry name" value="Termicin"/>
</dbReference>
<name>Q5SDH7_9NEOP</name>